<evidence type="ECO:0000256" key="1">
    <source>
        <dbReference type="ARBA" id="ARBA00009330"/>
    </source>
</evidence>
<dbReference type="GO" id="GO:0055085">
    <property type="term" value="P:transmembrane transport"/>
    <property type="evidence" value="ECO:0007669"/>
    <property type="project" value="TreeGrafter"/>
</dbReference>
<evidence type="ECO:0000256" key="2">
    <source>
        <dbReference type="SAM" id="SignalP"/>
    </source>
</evidence>
<sequence length="247" mass="26679">MKITLIARAAAAATLMTCVLWQPAKADDTVTTQAQAASTNSSDIQDWSRWQIRLRALGVVTDTSSATATVQGVPALSTPNSGLSVGNSVVPELDITYYFTRNISAELILGVSQNHITGNGALTGLDVGSTWLLPPTLTVQYHFTDFGRFQPYLGVGINYTFFFGQQPAGAYTPGGLAITNLNIHNTAGFAAQAGFDYMIDKHWGINFDVKKLILRPNYDAWVNNSIYVSGTAALDPWLFGAGITYRF</sequence>
<protein>
    <submittedName>
        <fullName evidence="3">Outer membrane protein</fullName>
    </submittedName>
</protein>
<dbReference type="GO" id="GO:0019867">
    <property type="term" value="C:outer membrane"/>
    <property type="evidence" value="ECO:0007669"/>
    <property type="project" value="InterPro"/>
</dbReference>
<organism evidence="3 4">
    <name type="scientific">Enhydrobacter aerosaccus</name>
    <dbReference type="NCBI Taxonomy" id="225324"/>
    <lineage>
        <taxon>Bacteria</taxon>
        <taxon>Pseudomonadati</taxon>
        <taxon>Pseudomonadota</taxon>
        <taxon>Alphaproteobacteria</taxon>
        <taxon>Hyphomicrobiales</taxon>
        <taxon>Enhydrobacter</taxon>
    </lineage>
</organism>
<dbReference type="SUPFAM" id="SSF56925">
    <property type="entry name" value="OMPA-like"/>
    <property type="match status" value="1"/>
</dbReference>
<dbReference type="InterPro" id="IPR011250">
    <property type="entry name" value="OMP/PagP_B-barrel"/>
</dbReference>
<dbReference type="Proteomes" id="UP000190092">
    <property type="component" value="Unassembled WGS sequence"/>
</dbReference>
<comment type="similarity">
    <text evidence="1">Belongs to the OmpW/AlkL family.</text>
</comment>
<dbReference type="STRING" id="225324.SAMN02745126_01963"/>
<evidence type="ECO:0000313" key="4">
    <source>
        <dbReference type="Proteomes" id="UP000190092"/>
    </source>
</evidence>
<gene>
    <name evidence="3" type="ORF">SAMN02745126_01963</name>
</gene>
<proteinExistence type="inferred from homology"/>
<dbReference type="PANTHER" id="PTHR36920:SF1">
    <property type="entry name" value="OUTER MEMBRANE PROTEIN W"/>
    <property type="match status" value="1"/>
</dbReference>
<accession>A0A1T4MTN4</accession>
<dbReference type="EMBL" id="FUWJ01000002">
    <property type="protein sequence ID" value="SJZ70216.1"/>
    <property type="molecule type" value="Genomic_DNA"/>
</dbReference>
<feature type="chain" id="PRO_5012482010" evidence="2">
    <location>
        <begin position="27"/>
        <end position="247"/>
    </location>
</feature>
<keyword evidence="4" id="KW-1185">Reference proteome</keyword>
<dbReference type="PANTHER" id="PTHR36920">
    <property type="match status" value="1"/>
</dbReference>
<evidence type="ECO:0000313" key="3">
    <source>
        <dbReference type="EMBL" id="SJZ70216.1"/>
    </source>
</evidence>
<dbReference type="Gene3D" id="2.40.160.20">
    <property type="match status" value="1"/>
</dbReference>
<name>A0A1T4MTN4_9HYPH</name>
<keyword evidence="2" id="KW-0732">Signal</keyword>
<dbReference type="Pfam" id="PF03922">
    <property type="entry name" value="OmpW"/>
    <property type="match status" value="1"/>
</dbReference>
<feature type="signal peptide" evidence="2">
    <location>
        <begin position="1"/>
        <end position="26"/>
    </location>
</feature>
<dbReference type="InterPro" id="IPR005618">
    <property type="entry name" value="OMPW"/>
</dbReference>
<reference evidence="4" key="1">
    <citation type="submission" date="2017-02" db="EMBL/GenBank/DDBJ databases">
        <authorList>
            <person name="Varghese N."/>
            <person name="Submissions S."/>
        </authorList>
    </citation>
    <scope>NUCLEOTIDE SEQUENCE [LARGE SCALE GENOMIC DNA]</scope>
    <source>
        <strain evidence="4">ATCC 27094</strain>
    </source>
</reference>
<dbReference type="AlphaFoldDB" id="A0A1T4MTN4"/>